<sequence>MVESAVPISPHESTLPSQGLEMAVASWGEDTRRAPSLSSRVKNLLKDSQKARSACFISSKLIPQALPKERQTRGRRYLGSFREQRKPVKREMFLEKAILCLSDWCFLMILQNEYEQYPAITRQIMRGLDHHSLFLPFLGKSRRAGNEMVIGSRVRGRLKPSDFRMLFLRERRVRRQRNATEH</sequence>
<organism evidence="1 2">
    <name type="scientific">Halteria grandinella</name>
    <dbReference type="NCBI Taxonomy" id="5974"/>
    <lineage>
        <taxon>Eukaryota</taxon>
        <taxon>Sar</taxon>
        <taxon>Alveolata</taxon>
        <taxon>Ciliophora</taxon>
        <taxon>Intramacronucleata</taxon>
        <taxon>Spirotrichea</taxon>
        <taxon>Stichotrichia</taxon>
        <taxon>Sporadotrichida</taxon>
        <taxon>Halteriidae</taxon>
        <taxon>Halteria</taxon>
    </lineage>
</organism>
<dbReference type="AlphaFoldDB" id="A0A8J8N9P7"/>
<accession>A0A8J8N9P7</accession>
<comment type="caution">
    <text evidence="1">The sequence shown here is derived from an EMBL/GenBank/DDBJ whole genome shotgun (WGS) entry which is preliminary data.</text>
</comment>
<dbReference type="Proteomes" id="UP000785679">
    <property type="component" value="Unassembled WGS sequence"/>
</dbReference>
<keyword evidence="2" id="KW-1185">Reference proteome</keyword>
<reference evidence="1" key="1">
    <citation type="submission" date="2019-06" db="EMBL/GenBank/DDBJ databases">
        <authorList>
            <person name="Zheng W."/>
        </authorList>
    </citation>
    <scope>NUCLEOTIDE SEQUENCE</scope>
    <source>
        <strain evidence="1">QDHG01</strain>
    </source>
</reference>
<dbReference type="EMBL" id="RRYP01031650">
    <property type="protein sequence ID" value="TNV70921.1"/>
    <property type="molecule type" value="Genomic_DNA"/>
</dbReference>
<evidence type="ECO:0000313" key="2">
    <source>
        <dbReference type="Proteomes" id="UP000785679"/>
    </source>
</evidence>
<gene>
    <name evidence="1" type="ORF">FGO68_gene12387</name>
</gene>
<proteinExistence type="predicted"/>
<name>A0A8J8N9P7_HALGN</name>
<protein>
    <submittedName>
        <fullName evidence="1">Uncharacterized protein</fullName>
    </submittedName>
</protein>
<evidence type="ECO:0000313" key="1">
    <source>
        <dbReference type="EMBL" id="TNV70921.1"/>
    </source>
</evidence>